<dbReference type="InterPro" id="IPR003593">
    <property type="entry name" value="AAA+_ATPase"/>
</dbReference>
<dbReference type="GO" id="GO:0140664">
    <property type="term" value="F:ATP-dependent DNA damage sensor activity"/>
    <property type="evidence" value="ECO:0007669"/>
    <property type="project" value="InterPro"/>
</dbReference>
<dbReference type="SMART" id="SM00382">
    <property type="entry name" value="AAA"/>
    <property type="match status" value="1"/>
</dbReference>
<evidence type="ECO:0000313" key="7">
    <source>
        <dbReference type="Proteomes" id="UP000184339"/>
    </source>
</evidence>
<sequence length="495" mass="54526">MTDYPFVPSDVALYRRMVSDTSTGDMLDQQTWDDLLLADYSAELARETSIFGQQELHRRLYADDDVSASSARVRALLADDAARKKLQTATQDLRRADREISETLFGEPLPAAPCWVPLLAWLPVAFLMSAVAALATGWPLLWVVALVLWLSLCAIQVRYHEAVQEWACVLNTVQQMLRAQSLLAWEDAGQAGKLNRRLSRSLLASMPGFSDYADWLFLKNVRHYFHSRDTVRDNLGFLRSSFERIATLDADLALARHLSRTPRYCWAEQGDEVMLSQVVHPLLAGAAPLTVGMAQQGLFISGQNGIGKSTLLRAVGLNLITARAFGFCYASRAVTPLLPVYASMQNEDALGSGESFYMAELRRGKELLEQAARRPAIFIIDEIFRGTNYLESVSAAAAVLHTLAQQGRVLVASHHVVLASLLSDCLRPWRLSREGEHWQLTPGVLLDTNGLTLLTERGFDPAITTKAVGFARRVGATLGGPASISAGADEVDQRA</sequence>
<reference evidence="7" key="1">
    <citation type="submission" date="2016-11" db="EMBL/GenBank/DDBJ databases">
        <authorList>
            <person name="Varghese N."/>
            <person name="Submissions S."/>
        </authorList>
    </citation>
    <scope>NUCLEOTIDE SEQUENCE [LARGE SCALE GENOMIC DNA]</scope>
    <source>
        <strain evidence="7">Sac-22</strain>
    </source>
</reference>
<dbReference type="Proteomes" id="UP000184339">
    <property type="component" value="Unassembled WGS sequence"/>
</dbReference>
<feature type="domain" description="AAA+ ATPase" evidence="4">
    <location>
        <begin position="294"/>
        <end position="433"/>
    </location>
</feature>
<dbReference type="AlphaFoldDB" id="A0A1M7RAS5"/>
<evidence type="ECO:0000259" key="4">
    <source>
        <dbReference type="SMART" id="SM00382"/>
    </source>
</evidence>
<dbReference type="InterPro" id="IPR045076">
    <property type="entry name" value="MutS"/>
</dbReference>
<dbReference type="Gene3D" id="3.40.50.300">
    <property type="entry name" value="P-loop containing nucleotide triphosphate hydrolases"/>
    <property type="match status" value="1"/>
</dbReference>
<dbReference type="SMART" id="SM00534">
    <property type="entry name" value="MUTSac"/>
    <property type="match status" value="1"/>
</dbReference>
<dbReference type="GO" id="GO:0030983">
    <property type="term" value="F:mismatched DNA binding"/>
    <property type="evidence" value="ECO:0007669"/>
    <property type="project" value="InterPro"/>
</dbReference>
<feature type="domain" description="DNA mismatch repair proteins mutS family" evidence="5">
    <location>
        <begin position="295"/>
        <end position="472"/>
    </location>
</feature>
<gene>
    <name evidence="6" type="ORF">SAMN05192549_11671</name>
</gene>
<dbReference type="STRING" id="551987.SAMN05192549_11671"/>
<evidence type="ECO:0000256" key="1">
    <source>
        <dbReference type="ARBA" id="ARBA00022741"/>
    </source>
</evidence>
<organism evidence="6 7">
    <name type="scientific">Duganella sacchari</name>
    <dbReference type="NCBI Taxonomy" id="551987"/>
    <lineage>
        <taxon>Bacteria</taxon>
        <taxon>Pseudomonadati</taxon>
        <taxon>Pseudomonadota</taxon>
        <taxon>Betaproteobacteria</taxon>
        <taxon>Burkholderiales</taxon>
        <taxon>Oxalobacteraceae</taxon>
        <taxon>Telluria group</taxon>
        <taxon>Duganella</taxon>
    </lineage>
</organism>
<dbReference type="GO" id="GO:0005524">
    <property type="term" value="F:ATP binding"/>
    <property type="evidence" value="ECO:0007669"/>
    <property type="project" value="UniProtKB-KW"/>
</dbReference>
<name>A0A1M7RAS5_9BURK</name>
<keyword evidence="1" id="KW-0547">Nucleotide-binding</keyword>
<keyword evidence="7" id="KW-1185">Reference proteome</keyword>
<dbReference type="GO" id="GO:0006298">
    <property type="term" value="P:mismatch repair"/>
    <property type="evidence" value="ECO:0007669"/>
    <property type="project" value="InterPro"/>
</dbReference>
<dbReference type="EMBL" id="FRCX01000016">
    <property type="protein sequence ID" value="SHN43316.1"/>
    <property type="molecule type" value="Genomic_DNA"/>
</dbReference>
<keyword evidence="3" id="KW-0238">DNA-binding</keyword>
<accession>A0A1M7RAS5</accession>
<dbReference type="SUPFAM" id="SSF52540">
    <property type="entry name" value="P-loop containing nucleoside triphosphate hydrolases"/>
    <property type="match status" value="1"/>
</dbReference>
<keyword evidence="2" id="KW-0067">ATP-binding</keyword>
<evidence type="ECO:0000313" key="6">
    <source>
        <dbReference type="EMBL" id="SHN43316.1"/>
    </source>
</evidence>
<protein>
    <submittedName>
        <fullName evidence="6">MutS domain V</fullName>
    </submittedName>
</protein>
<dbReference type="Pfam" id="PF00488">
    <property type="entry name" value="MutS_V"/>
    <property type="match status" value="1"/>
</dbReference>
<dbReference type="InterPro" id="IPR027417">
    <property type="entry name" value="P-loop_NTPase"/>
</dbReference>
<proteinExistence type="predicted"/>
<evidence type="ECO:0000256" key="3">
    <source>
        <dbReference type="ARBA" id="ARBA00023125"/>
    </source>
</evidence>
<dbReference type="InterPro" id="IPR000432">
    <property type="entry name" value="DNA_mismatch_repair_MutS_C"/>
</dbReference>
<dbReference type="PANTHER" id="PTHR11361">
    <property type="entry name" value="DNA MISMATCH REPAIR PROTEIN MUTS FAMILY MEMBER"/>
    <property type="match status" value="1"/>
</dbReference>
<evidence type="ECO:0000256" key="2">
    <source>
        <dbReference type="ARBA" id="ARBA00022840"/>
    </source>
</evidence>
<evidence type="ECO:0000259" key="5">
    <source>
        <dbReference type="SMART" id="SM00534"/>
    </source>
</evidence>
<dbReference type="RefSeq" id="WP_084560369.1">
    <property type="nucleotide sequence ID" value="NZ_FRCX01000016.1"/>
</dbReference>
<dbReference type="OrthoDB" id="9802448at2"/>
<dbReference type="GO" id="GO:0005829">
    <property type="term" value="C:cytosol"/>
    <property type="evidence" value="ECO:0007669"/>
    <property type="project" value="TreeGrafter"/>
</dbReference>
<dbReference type="PANTHER" id="PTHR11361:SF99">
    <property type="entry name" value="DNA MISMATCH REPAIR PROTEIN"/>
    <property type="match status" value="1"/>
</dbReference>